<dbReference type="NCBIfam" id="NF040686">
    <property type="entry name" value="TcpD_dom"/>
    <property type="match status" value="1"/>
</dbReference>
<keyword evidence="1" id="KW-0472">Membrane</keyword>
<evidence type="ECO:0000256" key="1">
    <source>
        <dbReference type="SAM" id="Phobius"/>
    </source>
</evidence>
<name>A0A7W1T4Z3_9LIST</name>
<keyword evidence="1" id="KW-0812">Transmembrane</keyword>
<feature type="transmembrane region" description="Helical" evidence="1">
    <location>
        <begin position="48"/>
        <end position="71"/>
    </location>
</feature>
<sequence>MEHFIIGALPTLSSIQHWVLTVFTQAIVILVAWQVIKNFAKMSIGKIVVVLIAGGAVGFAITNFTLITGWVTSIFKML</sequence>
<keyword evidence="3" id="KW-1185">Reference proteome</keyword>
<proteinExistence type="predicted"/>
<evidence type="ECO:0000313" key="3">
    <source>
        <dbReference type="Proteomes" id="UP000548787"/>
    </source>
</evidence>
<protein>
    <submittedName>
        <fullName evidence="2">Uncharacterized protein</fullName>
    </submittedName>
</protein>
<gene>
    <name evidence="2" type="ORF">HPK16_04350</name>
</gene>
<dbReference type="EMBL" id="JABJVM010000003">
    <property type="protein sequence ID" value="MBA3925568.1"/>
    <property type="molecule type" value="Genomic_DNA"/>
</dbReference>
<accession>A0A7W1T4Z3</accession>
<reference evidence="2 3" key="2">
    <citation type="submission" date="2020-08" db="EMBL/GenBank/DDBJ databases">
        <title>Listeria ohnekaius sp. nov. and Listeria portnoyii sp. nov. isolated from non-agricultural and natural environments.</title>
        <authorList>
            <person name="Weller D."/>
            <person name="Belias A.M."/>
            <person name="Liao J."/>
            <person name="Guo S."/>
            <person name="Orsi R.H."/>
            <person name="Wiedmann M."/>
        </authorList>
    </citation>
    <scope>NUCLEOTIDE SEQUENCE [LARGE SCALE GENOMIC DNA]</scope>
    <source>
        <strain evidence="2 3">FSL W9-0585</strain>
    </source>
</reference>
<reference evidence="2 3" key="1">
    <citation type="submission" date="2020-05" db="EMBL/GenBank/DDBJ databases">
        <authorList>
            <person name="Carlin C.R."/>
        </authorList>
    </citation>
    <scope>NUCLEOTIDE SEQUENCE [LARGE SCALE GENOMIC DNA]</scope>
    <source>
        <strain evidence="2 3">FSL W9-0585</strain>
    </source>
</reference>
<organism evidence="2 3">
    <name type="scientific">Listeria rustica</name>
    <dbReference type="NCBI Taxonomy" id="2713503"/>
    <lineage>
        <taxon>Bacteria</taxon>
        <taxon>Bacillati</taxon>
        <taxon>Bacillota</taxon>
        <taxon>Bacilli</taxon>
        <taxon>Bacillales</taxon>
        <taxon>Listeriaceae</taxon>
        <taxon>Listeria</taxon>
    </lineage>
</organism>
<keyword evidence="1" id="KW-1133">Transmembrane helix</keyword>
<evidence type="ECO:0000313" key="2">
    <source>
        <dbReference type="EMBL" id="MBA3925568.1"/>
    </source>
</evidence>
<dbReference type="AlphaFoldDB" id="A0A7W1T4Z3"/>
<comment type="caution">
    <text evidence="2">The sequence shown here is derived from an EMBL/GenBank/DDBJ whole genome shotgun (WGS) entry which is preliminary data.</text>
</comment>
<dbReference type="Proteomes" id="UP000548787">
    <property type="component" value="Unassembled WGS sequence"/>
</dbReference>
<feature type="transmembrane region" description="Helical" evidence="1">
    <location>
        <begin position="15"/>
        <end position="36"/>
    </location>
</feature>
<dbReference type="InterPro" id="IPR049746">
    <property type="entry name" value="TcpD-like_C"/>
</dbReference>
<dbReference type="RefSeq" id="WP_181675790.1">
    <property type="nucleotide sequence ID" value="NZ_JABJVM010000003.1"/>
</dbReference>